<keyword evidence="14" id="KW-1185">Reference proteome</keyword>
<comment type="subcellular location">
    <subcellularLocation>
        <location evidence="2">Membrane</location>
    </subcellularLocation>
    <subcellularLocation>
        <location evidence="1">Mitochondrion</location>
    </subcellularLocation>
</comment>
<accession>A0AB34H0M6</accession>
<keyword evidence="6" id="KW-0520">NAD</keyword>
<evidence type="ECO:0000256" key="6">
    <source>
        <dbReference type="ARBA" id="ARBA00023027"/>
    </source>
</evidence>
<evidence type="ECO:0000256" key="11">
    <source>
        <dbReference type="ARBA" id="ARBA00049550"/>
    </source>
</evidence>
<keyword evidence="7" id="KW-0443">Lipid metabolism</keyword>
<evidence type="ECO:0000256" key="9">
    <source>
        <dbReference type="ARBA" id="ARBA00023136"/>
    </source>
</evidence>
<keyword evidence="5" id="KW-0560">Oxidoreductase</keyword>
<dbReference type="SUPFAM" id="SSF51735">
    <property type="entry name" value="NAD(P)-binding Rossmann-fold domains"/>
    <property type="match status" value="1"/>
</dbReference>
<dbReference type="AlphaFoldDB" id="A0AB34H0M6"/>
<evidence type="ECO:0000313" key="14">
    <source>
        <dbReference type="Proteomes" id="UP001159641"/>
    </source>
</evidence>
<reference evidence="13 14" key="1">
    <citation type="submission" date="2022-11" db="EMBL/GenBank/DDBJ databases">
        <title>Whole genome sequence of Eschrichtius robustus ER-17-0199.</title>
        <authorList>
            <person name="Bruniche-Olsen A."/>
            <person name="Black A.N."/>
            <person name="Fields C.J."/>
            <person name="Walden K."/>
            <person name="Dewoody J.A."/>
        </authorList>
    </citation>
    <scope>NUCLEOTIDE SEQUENCE [LARGE SCALE GENOMIC DNA]</scope>
    <source>
        <strain evidence="13">ER-17-0199</strain>
        <tissue evidence="13">Blubber</tissue>
    </source>
</reference>
<dbReference type="Proteomes" id="UP001159641">
    <property type="component" value="Unassembled WGS sequence"/>
</dbReference>
<comment type="caution">
    <text evidence="13">The sequence shown here is derived from an EMBL/GenBank/DDBJ whole genome shotgun (WGS) entry which is preliminary data.</text>
</comment>
<evidence type="ECO:0000256" key="4">
    <source>
        <dbReference type="ARBA" id="ARBA00011881"/>
    </source>
</evidence>
<comment type="subunit">
    <text evidence="4">Homotetramer.</text>
</comment>
<evidence type="ECO:0000313" key="13">
    <source>
        <dbReference type="EMBL" id="KAJ8784430.1"/>
    </source>
</evidence>
<evidence type="ECO:0000256" key="12">
    <source>
        <dbReference type="SAM" id="MobiDB-lite"/>
    </source>
</evidence>
<proteinExistence type="inferred from homology"/>
<organism evidence="13 14">
    <name type="scientific">Eschrichtius robustus</name>
    <name type="common">California gray whale</name>
    <name type="synonym">Eschrichtius gibbosus</name>
    <dbReference type="NCBI Taxonomy" id="9764"/>
    <lineage>
        <taxon>Eukaryota</taxon>
        <taxon>Metazoa</taxon>
        <taxon>Chordata</taxon>
        <taxon>Craniata</taxon>
        <taxon>Vertebrata</taxon>
        <taxon>Euteleostomi</taxon>
        <taxon>Mammalia</taxon>
        <taxon>Eutheria</taxon>
        <taxon>Laurasiatheria</taxon>
        <taxon>Artiodactyla</taxon>
        <taxon>Whippomorpha</taxon>
        <taxon>Cetacea</taxon>
        <taxon>Mysticeti</taxon>
        <taxon>Eschrichtiidae</taxon>
        <taxon>Eschrichtius</taxon>
    </lineage>
</organism>
<dbReference type="PANTHER" id="PTHR43313">
    <property type="entry name" value="SHORT-CHAIN DEHYDROGENASE/REDUCTASE FAMILY 9C"/>
    <property type="match status" value="1"/>
</dbReference>
<dbReference type="Gene3D" id="3.40.50.720">
    <property type="entry name" value="NAD(P)-binding Rossmann-like Domain"/>
    <property type="match status" value="1"/>
</dbReference>
<evidence type="ECO:0000256" key="7">
    <source>
        <dbReference type="ARBA" id="ARBA00023098"/>
    </source>
</evidence>
<dbReference type="GO" id="GO:0008202">
    <property type="term" value="P:steroid metabolic process"/>
    <property type="evidence" value="ECO:0007669"/>
    <property type="project" value="TreeGrafter"/>
</dbReference>
<evidence type="ECO:0000256" key="8">
    <source>
        <dbReference type="ARBA" id="ARBA00023128"/>
    </source>
</evidence>
<feature type="region of interest" description="Disordered" evidence="12">
    <location>
        <begin position="310"/>
        <end position="339"/>
    </location>
</feature>
<dbReference type="GO" id="GO:0005739">
    <property type="term" value="C:mitochondrion"/>
    <property type="evidence" value="ECO:0007669"/>
    <property type="project" value="UniProtKB-SubCell"/>
</dbReference>
<dbReference type="PANTHER" id="PTHR43313:SF25">
    <property type="entry name" value="D-BETA-HYDROXYBUTYRATE DEHYDROGENASE, MITOCHONDRIAL"/>
    <property type="match status" value="1"/>
</dbReference>
<keyword evidence="9" id="KW-0472">Membrane</keyword>
<gene>
    <name evidence="13" type="ORF">J1605_008274</name>
</gene>
<evidence type="ECO:0000256" key="3">
    <source>
        <dbReference type="ARBA" id="ARBA00006484"/>
    </source>
</evidence>
<comment type="catalytic activity">
    <reaction evidence="11">
        <text>(R)-3-hydroxybutanoate + NAD(+) = acetoacetate + NADH + H(+)</text>
        <dbReference type="Rhea" id="RHEA:20521"/>
        <dbReference type="ChEBI" id="CHEBI:10983"/>
        <dbReference type="ChEBI" id="CHEBI:13705"/>
        <dbReference type="ChEBI" id="CHEBI:15378"/>
        <dbReference type="ChEBI" id="CHEBI:57540"/>
        <dbReference type="ChEBI" id="CHEBI:57945"/>
        <dbReference type="EC" id="1.1.1.30"/>
    </reaction>
</comment>
<dbReference type="EMBL" id="JAIQCJ010002048">
    <property type="protein sequence ID" value="KAJ8784430.1"/>
    <property type="molecule type" value="Genomic_DNA"/>
</dbReference>
<comment type="similarity">
    <text evidence="3">Belongs to the short-chain dehydrogenases/reductases (SDR) family.</text>
</comment>
<dbReference type="EC" id="1.1.1.30" evidence="10"/>
<dbReference type="GO" id="GO:0003858">
    <property type="term" value="F:3-hydroxybutyrate dehydrogenase activity"/>
    <property type="evidence" value="ECO:0007669"/>
    <property type="project" value="UniProtKB-EC"/>
</dbReference>
<protein>
    <recommendedName>
        <fullName evidence="10">3-hydroxybutyrate dehydrogenase</fullName>
        <ecNumber evidence="10">1.1.1.30</ecNumber>
    </recommendedName>
</protein>
<dbReference type="GO" id="GO:0016020">
    <property type="term" value="C:membrane"/>
    <property type="evidence" value="ECO:0007669"/>
    <property type="project" value="UniProtKB-SubCell"/>
</dbReference>
<sequence>MSAVLSPPVQACRAWLTMRASQFSGDVEFTSMETYLQGGGGSKPLGHSAGDKILSPPHPEGHRRRSPSLTGRKIAARGQEAGFWPDLQKRARPQTLCRYCSVSRTLLPSSAGCAVSASSRLGRMAHAAGPPYCITRFGVEAFSDCLCYEVHPLGGKVGVVEPGNFNATTSLYGAVRIQAIASKMWDELPEGVRKDYGRKYFDERVAMMETYCNSGSTDTSPVISAVTHTLTSGYPLHSLPPHGLLLLAQSNFPPDHLNANENLTITIHLLAAESLLGGRSLFDPYKRQLRPAALGLGPLEYNPISQAAGSGPCSLGGDVPEEPISDPPGGNLPGLGSHRPILGVSEGML</sequence>
<keyword evidence="8" id="KW-0496">Mitochondrion</keyword>
<evidence type="ECO:0000256" key="1">
    <source>
        <dbReference type="ARBA" id="ARBA00004173"/>
    </source>
</evidence>
<evidence type="ECO:0000256" key="10">
    <source>
        <dbReference type="ARBA" id="ARBA00038959"/>
    </source>
</evidence>
<dbReference type="InterPro" id="IPR036291">
    <property type="entry name" value="NAD(P)-bd_dom_sf"/>
</dbReference>
<feature type="region of interest" description="Disordered" evidence="12">
    <location>
        <begin position="38"/>
        <end position="70"/>
    </location>
</feature>
<name>A0AB34H0M6_ESCRO</name>
<evidence type="ECO:0000256" key="2">
    <source>
        <dbReference type="ARBA" id="ARBA00004370"/>
    </source>
</evidence>
<evidence type="ECO:0000256" key="5">
    <source>
        <dbReference type="ARBA" id="ARBA00023002"/>
    </source>
</evidence>